<reference evidence="2 3" key="1">
    <citation type="submission" date="2024-04" db="EMBL/GenBank/DDBJ databases">
        <title>Genome assembly C_amara_ONT_v2.</title>
        <authorList>
            <person name="Yant L."/>
            <person name="Moore C."/>
            <person name="Slenker M."/>
        </authorList>
    </citation>
    <scope>NUCLEOTIDE SEQUENCE [LARGE SCALE GENOMIC DNA]</scope>
    <source>
        <tissue evidence="2">Leaf</tissue>
    </source>
</reference>
<feature type="domain" description="Aminotransferase class I/classII large" evidence="1">
    <location>
        <begin position="9"/>
        <end position="183"/>
    </location>
</feature>
<keyword evidence="3" id="KW-1185">Reference proteome</keyword>
<dbReference type="EMBL" id="JBANAX010000566">
    <property type="protein sequence ID" value="KAL1203178.1"/>
    <property type="molecule type" value="Genomic_DNA"/>
</dbReference>
<proteinExistence type="predicted"/>
<dbReference type="InterPro" id="IPR015422">
    <property type="entry name" value="PyrdxlP-dep_Trfase_small"/>
</dbReference>
<dbReference type="Proteomes" id="UP001558713">
    <property type="component" value="Unassembled WGS sequence"/>
</dbReference>
<dbReference type="PANTHER" id="PTHR45744:SF16">
    <property type="entry name" value="AMINOTRANSFERASE TAT1-RELATED"/>
    <property type="match status" value="1"/>
</dbReference>
<name>A0ABD1A8P8_CARAN</name>
<accession>A0ABD1A8P8</accession>
<dbReference type="Gene3D" id="3.90.1150.10">
    <property type="entry name" value="Aspartate Aminotransferase, domain 1"/>
    <property type="match status" value="1"/>
</dbReference>
<keyword evidence="2" id="KW-0808">Transferase</keyword>
<evidence type="ECO:0000313" key="3">
    <source>
        <dbReference type="Proteomes" id="UP001558713"/>
    </source>
</evidence>
<protein>
    <submittedName>
        <fullName evidence="2">Aminotransferase TAT1</fullName>
    </submittedName>
</protein>
<dbReference type="GO" id="GO:0008483">
    <property type="term" value="F:transaminase activity"/>
    <property type="evidence" value="ECO:0007669"/>
    <property type="project" value="UniProtKB-KW"/>
</dbReference>
<dbReference type="InterPro" id="IPR004839">
    <property type="entry name" value="Aminotransferase_I/II_large"/>
</dbReference>
<gene>
    <name evidence="2" type="ORF">V5N11_015412</name>
</gene>
<dbReference type="Pfam" id="PF00155">
    <property type="entry name" value="Aminotran_1_2"/>
    <property type="match status" value="1"/>
</dbReference>
<dbReference type="AlphaFoldDB" id="A0ABD1A8P8"/>
<dbReference type="SUPFAM" id="SSF53383">
    <property type="entry name" value="PLP-dependent transferases"/>
    <property type="match status" value="1"/>
</dbReference>
<dbReference type="InterPro" id="IPR015424">
    <property type="entry name" value="PyrdxlP-dep_Trfase"/>
</dbReference>
<evidence type="ECO:0000259" key="1">
    <source>
        <dbReference type="Pfam" id="PF00155"/>
    </source>
</evidence>
<keyword evidence="2" id="KW-0032">Aminotransferase</keyword>
<dbReference type="PANTHER" id="PTHR45744">
    <property type="entry name" value="TYROSINE AMINOTRANSFERASE"/>
    <property type="match status" value="1"/>
</dbReference>
<comment type="caution">
    <text evidence="2">The sequence shown here is derived from an EMBL/GenBank/DDBJ whole genome shotgun (WGS) entry which is preliminary data.</text>
</comment>
<organism evidence="2 3">
    <name type="scientific">Cardamine amara subsp. amara</name>
    <dbReference type="NCBI Taxonomy" id="228776"/>
    <lineage>
        <taxon>Eukaryota</taxon>
        <taxon>Viridiplantae</taxon>
        <taxon>Streptophyta</taxon>
        <taxon>Embryophyta</taxon>
        <taxon>Tracheophyta</taxon>
        <taxon>Spermatophyta</taxon>
        <taxon>Magnoliopsida</taxon>
        <taxon>eudicotyledons</taxon>
        <taxon>Gunneridae</taxon>
        <taxon>Pentapetalae</taxon>
        <taxon>rosids</taxon>
        <taxon>malvids</taxon>
        <taxon>Brassicales</taxon>
        <taxon>Brassicaceae</taxon>
        <taxon>Cardamineae</taxon>
        <taxon>Cardamine</taxon>
    </lineage>
</organism>
<sequence length="209" mass="23617">MGNFSSIAPVLTLGGISKGWIVPGWRIGWIALNDPQGIFKSTGVCFFTWDHYLVQFLQQNLDITLDPTTMVQAALPEILGKLNKEMFAKKNAILKQNVDLVCDRLKDIPCVVCTKKPESCTYLLTKLELPLLEDIEDDMDFCMKLAKEENLVFLPRVALGLKNWIRITIGVEAQMLEDALERLNGFCQRHLKKTETSFQALKLSDNGQI</sequence>
<evidence type="ECO:0000313" key="2">
    <source>
        <dbReference type="EMBL" id="KAL1203178.1"/>
    </source>
</evidence>